<dbReference type="Proteomes" id="UP000724874">
    <property type="component" value="Unassembled WGS sequence"/>
</dbReference>
<feature type="region of interest" description="Disordered" evidence="1">
    <location>
        <begin position="1"/>
        <end position="106"/>
    </location>
</feature>
<comment type="caution">
    <text evidence="2">The sequence shown here is derived from an EMBL/GenBank/DDBJ whole genome shotgun (WGS) entry which is preliminary data.</text>
</comment>
<name>A0A9P5TGZ2_GYMJU</name>
<dbReference type="EMBL" id="JADNYJ010000205">
    <property type="protein sequence ID" value="KAF8874958.1"/>
    <property type="molecule type" value="Genomic_DNA"/>
</dbReference>
<keyword evidence="3" id="KW-1185">Reference proteome</keyword>
<sequence length="106" mass="11289">MPGVKLTHSSSDSVDVEGKPTTADASLLGAPQPSAYPPLQHGSYGQPQPTYSAESYSTNPSVQYSKSRQGMQPSTQLNQTVFYSQRPPNSVAQNYTPSMTPAVAQV</sequence>
<accession>A0A9P5TGZ2</accession>
<reference evidence="2" key="1">
    <citation type="submission" date="2020-11" db="EMBL/GenBank/DDBJ databases">
        <authorList>
            <consortium name="DOE Joint Genome Institute"/>
            <person name="Ahrendt S."/>
            <person name="Riley R."/>
            <person name="Andreopoulos W."/>
            <person name="LaButti K."/>
            <person name="Pangilinan J."/>
            <person name="Ruiz-duenas F.J."/>
            <person name="Barrasa J.M."/>
            <person name="Sanchez-Garcia M."/>
            <person name="Camarero S."/>
            <person name="Miyauchi S."/>
            <person name="Serrano A."/>
            <person name="Linde D."/>
            <person name="Babiker R."/>
            <person name="Drula E."/>
            <person name="Ayuso-Fernandez I."/>
            <person name="Pacheco R."/>
            <person name="Padilla G."/>
            <person name="Ferreira P."/>
            <person name="Barriuso J."/>
            <person name="Kellner H."/>
            <person name="Castanera R."/>
            <person name="Alfaro M."/>
            <person name="Ramirez L."/>
            <person name="Pisabarro A.G."/>
            <person name="Kuo A."/>
            <person name="Tritt A."/>
            <person name="Lipzen A."/>
            <person name="He G."/>
            <person name="Yan M."/>
            <person name="Ng V."/>
            <person name="Cullen D."/>
            <person name="Martin F."/>
            <person name="Rosso M.-N."/>
            <person name="Henrissat B."/>
            <person name="Hibbett D."/>
            <person name="Martinez A.T."/>
            <person name="Grigoriev I.V."/>
        </authorList>
    </citation>
    <scope>NUCLEOTIDE SEQUENCE</scope>
    <source>
        <strain evidence="2">AH 44721</strain>
    </source>
</reference>
<protein>
    <submittedName>
        <fullName evidence="2">Uncharacterized protein</fullName>
    </submittedName>
</protein>
<organism evidence="2 3">
    <name type="scientific">Gymnopilus junonius</name>
    <name type="common">Spectacular rustgill mushroom</name>
    <name type="synonym">Gymnopilus spectabilis subsp. junonius</name>
    <dbReference type="NCBI Taxonomy" id="109634"/>
    <lineage>
        <taxon>Eukaryota</taxon>
        <taxon>Fungi</taxon>
        <taxon>Dikarya</taxon>
        <taxon>Basidiomycota</taxon>
        <taxon>Agaricomycotina</taxon>
        <taxon>Agaricomycetes</taxon>
        <taxon>Agaricomycetidae</taxon>
        <taxon>Agaricales</taxon>
        <taxon>Agaricineae</taxon>
        <taxon>Hymenogastraceae</taxon>
        <taxon>Gymnopilus</taxon>
    </lineage>
</organism>
<evidence type="ECO:0000313" key="3">
    <source>
        <dbReference type="Proteomes" id="UP000724874"/>
    </source>
</evidence>
<evidence type="ECO:0000313" key="2">
    <source>
        <dbReference type="EMBL" id="KAF8874958.1"/>
    </source>
</evidence>
<gene>
    <name evidence="2" type="ORF">CPB84DRAFT_558426</name>
</gene>
<feature type="compositionally biased region" description="Polar residues" evidence="1">
    <location>
        <begin position="43"/>
        <end position="99"/>
    </location>
</feature>
<proteinExistence type="predicted"/>
<dbReference type="AlphaFoldDB" id="A0A9P5TGZ2"/>
<evidence type="ECO:0000256" key="1">
    <source>
        <dbReference type="SAM" id="MobiDB-lite"/>
    </source>
</evidence>